<dbReference type="GeneID" id="38776181"/>
<feature type="compositionally biased region" description="Low complexity" evidence="1">
    <location>
        <begin position="1"/>
        <end position="10"/>
    </location>
</feature>
<keyword evidence="3" id="KW-1185">Reference proteome</keyword>
<sequence length="175" mass="19451">MSATTSALRSSLRRISSRTRHSSSSATASSSKTALSTTTTLPRKKLRALVSLYHQSDSFITPETLSKAIDDAFIYKTDSTLLSHEQSYWELEVALRLRQQLPSIGDADISLVDSGRRSRPSESGVGWSSQRTIRENQAVRALFGVEDYAKPGADVLLEEAERIQEFIKKDKEAQE</sequence>
<dbReference type="InParanoid" id="A0A401GAR8"/>
<reference evidence="2 3" key="1">
    <citation type="journal article" date="2018" name="Sci. Rep.">
        <title>Genome sequence of the cauliflower mushroom Sparassis crispa (Hanabiratake) and its association with beneficial usage.</title>
        <authorList>
            <person name="Kiyama R."/>
            <person name="Furutani Y."/>
            <person name="Kawaguchi K."/>
            <person name="Nakanishi T."/>
        </authorList>
    </citation>
    <scope>NUCLEOTIDE SEQUENCE [LARGE SCALE GENOMIC DNA]</scope>
</reference>
<feature type="compositionally biased region" description="Low complexity" evidence="1">
    <location>
        <begin position="22"/>
        <end position="39"/>
    </location>
</feature>
<feature type="region of interest" description="Disordered" evidence="1">
    <location>
        <begin position="1"/>
        <end position="39"/>
    </location>
</feature>
<feature type="compositionally biased region" description="Basic residues" evidence="1">
    <location>
        <begin position="11"/>
        <end position="21"/>
    </location>
</feature>
<accession>A0A401GAR8</accession>
<evidence type="ECO:0000256" key="1">
    <source>
        <dbReference type="SAM" id="MobiDB-lite"/>
    </source>
</evidence>
<comment type="caution">
    <text evidence="2">The sequence shown here is derived from an EMBL/GenBank/DDBJ whole genome shotgun (WGS) entry which is preliminary data.</text>
</comment>
<dbReference type="EMBL" id="BFAD01000002">
    <property type="protein sequence ID" value="GBE79264.1"/>
    <property type="molecule type" value="Genomic_DNA"/>
</dbReference>
<evidence type="ECO:0000313" key="3">
    <source>
        <dbReference type="Proteomes" id="UP000287166"/>
    </source>
</evidence>
<dbReference type="RefSeq" id="XP_027610177.1">
    <property type="nucleotide sequence ID" value="XM_027754376.1"/>
</dbReference>
<evidence type="ECO:0000313" key="2">
    <source>
        <dbReference type="EMBL" id="GBE79264.1"/>
    </source>
</evidence>
<dbReference type="OrthoDB" id="5597211at2759"/>
<gene>
    <name evidence="2" type="ORF">SCP_0204620</name>
</gene>
<dbReference type="Proteomes" id="UP000287166">
    <property type="component" value="Unassembled WGS sequence"/>
</dbReference>
<proteinExistence type="predicted"/>
<protein>
    <submittedName>
        <fullName evidence="2">Uncharacterized protein</fullName>
    </submittedName>
</protein>
<name>A0A401GAR8_9APHY</name>
<dbReference type="AlphaFoldDB" id="A0A401GAR8"/>
<organism evidence="2 3">
    <name type="scientific">Sparassis crispa</name>
    <dbReference type="NCBI Taxonomy" id="139825"/>
    <lineage>
        <taxon>Eukaryota</taxon>
        <taxon>Fungi</taxon>
        <taxon>Dikarya</taxon>
        <taxon>Basidiomycota</taxon>
        <taxon>Agaricomycotina</taxon>
        <taxon>Agaricomycetes</taxon>
        <taxon>Polyporales</taxon>
        <taxon>Sparassidaceae</taxon>
        <taxon>Sparassis</taxon>
    </lineage>
</organism>